<name>A0ABU3ZKH8_9GAMM</name>
<evidence type="ECO:0000313" key="7">
    <source>
        <dbReference type="Proteomes" id="UP001186452"/>
    </source>
</evidence>
<feature type="transmembrane region" description="Helical" evidence="5">
    <location>
        <begin position="6"/>
        <end position="28"/>
    </location>
</feature>
<dbReference type="InterPro" id="IPR004710">
    <property type="entry name" value="Bilac:Na_transpt"/>
</dbReference>
<feature type="transmembrane region" description="Helical" evidence="5">
    <location>
        <begin position="133"/>
        <end position="154"/>
    </location>
</feature>
<comment type="caution">
    <text evidence="6">The sequence shown here is derived from an EMBL/GenBank/DDBJ whole genome shotgun (WGS) entry which is preliminary data.</text>
</comment>
<reference evidence="6 7" key="1">
    <citation type="submission" date="2023-10" db="EMBL/GenBank/DDBJ databases">
        <title>Marine bacteria isolated from horseshoe crab.</title>
        <authorList>
            <person name="Cheng T.H."/>
        </authorList>
    </citation>
    <scope>NUCLEOTIDE SEQUENCE [LARGE SCALE GENOMIC DNA]</scope>
    <source>
        <strain evidence="6 7">HSC6</strain>
    </source>
</reference>
<sequence length="290" mass="30794">MGQTMLTVALPIALAWMMYCVGLTLSVADFKRVGRYPMAVLAGLSAQLIGLPLIALALIQILGLPEVVAVGLWLLALAPGGASSNVITHLCGGNTALSISMTAVSSLIIPFSLPLLLPVVLSESQLVLPLKTAILQLVMVTLVPVSIGMLCHHLGRGKRFETFAKWAGRSSIWVLMFTVAITLAANTKVFQQLFSSASIVAIALCLLGMALGVIVARLLKGGEQLTKTLAIEVGIQNAGTAIFVAVVQLKQPELALTPLLYGVLMNIPVAVMIYRHQRGRLRALFAREPN</sequence>
<keyword evidence="3 5" id="KW-1133">Transmembrane helix</keyword>
<evidence type="ECO:0000256" key="2">
    <source>
        <dbReference type="ARBA" id="ARBA00022692"/>
    </source>
</evidence>
<comment type="subcellular location">
    <subcellularLocation>
        <location evidence="1">Membrane</location>
        <topology evidence="1">Multi-pass membrane protein</topology>
    </subcellularLocation>
</comment>
<evidence type="ECO:0000256" key="1">
    <source>
        <dbReference type="ARBA" id="ARBA00004141"/>
    </source>
</evidence>
<feature type="transmembrane region" description="Helical" evidence="5">
    <location>
        <begin position="197"/>
        <end position="216"/>
    </location>
</feature>
<organism evidence="6 7">
    <name type="scientific">Photobacterium rosenbergii</name>
    <dbReference type="NCBI Taxonomy" id="294936"/>
    <lineage>
        <taxon>Bacteria</taxon>
        <taxon>Pseudomonadati</taxon>
        <taxon>Pseudomonadota</taxon>
        <taxon>Gammaproteobacteria</taxon>
        <taxon>Vibrionales</taxon>
        <taxon>Vibrionaceae</taxon>
        <taxon>Photobacterium</taxon>
    </lineage>
</organism>
<dbReference type="RefSeq" id="WP_317523366.1">
    <property type="nucleotide sequence ID" value="NZ_JAWJZI010000006.1"/>
</dbReference>
<dbReference type="PANTHER" id="PTHR10361">
    <property type="entry name" value="SODIUM-BILE ACID COTRANSPORTER"/>
    <property type="match status" value="1"/>
</dbReference>
<dbReference type="PANTHER" id="PTHR10361:SF24">
    <property type="entry name" value="P3 PROTEIN"/>
    <property type="match status" value="1"/>
</dbReference>
<feature type="transmembrane region" description="Helical" evidence="5">
    <location>
        <begin position="67"/>
        <end position="87"/>
    </location>
</feature>
<dbReference type="InterPro" id="IPR038770">
    <property type="entry name" value="Na+/solute_symporter_sf"/>
</dbReference>
<feature type="transmembrane region" description="Helical" evidence="5">
    <location>
        <begin position="99"/>
        <end position="121"/>
    </location>
</feature>
<protein>
    <submittedName>
        <fullName evidence="6">Bile acid:sodium symporter family protein</fullName>
    </submittedName>
</protein>
<dbReference type="EMBL" id="JAWJZI010000006">
    <property type="protein sequence ID" value="MDV5170545.1"/>
    <property type="molecule type" value="Genomic_DNA"/>
</dbReference>
<keyword evidence="4 5" id="KW-0472">Membrane</keyword>
<keyword evidence="7" id="KW-1185">Reference proteome</keyword>
<dbReference type="Proteomes" id="UP001186452">
    <property type="component" value="Unassembled WGS sequence"/>
</dbReference>
<feature type="transmembrane region" description="Helical" evidence="5">
    <location>
        <begin position="166"/>
        <end position="185"/>
    </location>
</feature>
<feature type="transmembrane region" description="Helical" evidence="5">
    <location>
        <begin position="255"/>
        <end position="274"/>
    </location>
</feature>
<feature type="transmembrane region" description="Helical" evidence="5">
    <location>
        <begin position="228"/>
        <end position="249"/>
    </location>
</feature>
<evidence type="ECO:0000256" key="4">
    <source>
        <dbReference type="ARBA" id="ARBA00023136"/>
    </source>
</evidence>
<feature type="transmembrane region" description="Helical" evidence="5">
    <location>
        <begin position="40"/>
        <end position="61"/>
    </location>
</feature>
<evidence type="ECO:0000256" key="3">
    <source>
        <dbReference type="ARBA" id="ARBA00022989"/>
    </source>
</evidence>
<keyword evidence="2 5" id="KW-0812">Transmembrane</keyword>
<dbReference type="Pfam" id="PF01758">
    <property type="entry name" value="SBF"/>
    <property type="match status" value="1"/>
</dbReference>
<dbReference type="Gene3D" id="1.20.1530.20">
    <property type="match status" value="1"/>
</dbReference>
<dbReference type="InterPro" id="IPR002657">
    <property type="entry name" value="BilAc:Na_symport/Acr3"/>
</dbReference>
<accession>A0ABU3ZKH8</accession>
<evidence type="ECO:0000313" key="6">
    <source>
        <dbReference type="EMBL" id="MDV5170545.1"/>
    </source>
</evidence>
<evidence type="ECO:0000256" key="5">
    <source>
        <dbReference type="SAM" id="Phobius"/>
    </source>
</evidence>
<proteinExistence type="predicted"/>
<gene>
    <name evidence="6" type="ORF">R2X38_16200</name>
</gene>